<feature type="domain" description="FAD-binding" evidence="7">
    <location>
        <begin position="127"/>
        <end position="371"/>
    </location>
</feature>
<dbReference type="PANTHER" id="PTHR47178">
    <property type="entry name" value="MONOOXYGENASE, FAD-BINDING"/>
    <property type="match status" value="1"/>
</dbReference>
<keyword evidence="5" id="KW-0503">Monooxygenase</keyword>
<proteinExistence type="predicted"/>
<dbReference type="InterPro" id="IPR036188">
    <property type="entry name" value="FAD/NAD-bd_sf"/>
</dbReference>
<comment type="cofactor">
    <cofactor evidence="1">
        <name>FAD</name>
        <dbReference type="ChEBI" id="CHEBI:57692"/>
    </cofactor>
</comment>
<evidence type="ECO:0000313" key="8">
    <source>
        <dbReference type="EMBL" id="KAL1603658.1"/>
    </source>
</evidence>
<dbReference type="InterPro" id="IPR003953">
    <property type="entry name" value="FAD-dep_OxRdtase_2_FAD-bd"/>
</dbReference>
<reference evidence="8 9" key="1">
    <citation type="submission" date="2024-02" db="EMBL/GenBank/DDBJ databases">
        <title>De novo assembly and annotation of 12 fungi associated with fruit tree decline syndrome in Ontario, Canada.</title>
        <authorList>
            <person name="Sulman M."/>
            <person name="Ellouze W."/>
            <person name="Ilyukhin E."/>
        </authorList>
    </citation>
    <scope>NUCLEOTIDE SEQUENCE [LARGE SCALE GENOMIC DNA]</scope>
    <source>
        <strain evidence="8 9">M42-189</strain>
    </source>
</reference>
<evidence type="ECO:0000256" key="4">
    <source>
        <dbReference type="ARBA" id="ARBA00023002"/>
    </source>
</evidence>
<keyword evidence="2" id="KW-0285">Flavoprotein</keyword>
<dbReference type="InterPro" id="IPR002938">
    <property type="entry name" value="FAD-bd"/>
</dbReference>
<organism evidence="8 9">
    <name type="scientific">Paraconiothyrium brasiliense</name>
    <dbReference type="NCBI Taxonomy" id="300254"/>
    <lineage>
        <taxon>Eukaryota</taxon>
        <taxon>Fungi</taxon>
        <taxon>Dikarya</taxon>
        <taxon>Ascomycota</taxon>
        <taxon>Pezizomycotina</taxon>
        <taxon>Dothideomycetes</taxon>
        <taxon>Pleosporomycetidae</taxon>
        <taxon>Pleosporales</taxon>
        <taxon>Massarineae</taxon>
        <taxon>Didymosphaeriaceae</taxon>
        <taxon>Paraconiothyrium</taxon>
    </lineage>
</organism>
<evidence type="ECO:0000256" key="1">
    <source>
        <dbReference type="ARBA" id="ARBA00001974"/>
    </source>
</evidence>
<evidence type="ECO:0000256" key="3">
    <source>
        <dbReference type="ARBA" id="ARBA00022827"/>
    </source>
</evidence>
<protein>
    <recommendedName>
        <fullName evidence="10">FAD/NAD(P)-binding domain-containing protein</fullName>
    </recommendedName>
</protein>
<dbReference type="SUPFAM" id="SSF51905">
    <property type="entry name" value="FAD/NAD(P)-binding domain"/>
    <property type="match status" value="1"/>
</dbReference>
<keyword evidence="3" id="KW-0274">FAD</keyword>
<evidence type="ECO:0008006" key="10">
    <source>
        <dbReference type="Google" id="ProtNLM"/>
    </source>
</evidence>
<sequence>MAAASNGVANELPVLVVGSGSTGLALAQGLRKEGLRCIVFEKNAPAVGERDWSMGLHWGAPVLKSLMPDEWWPRIQQVHADPSEPPKDPDTLKFVQGDNGNTIAAFPISNFYRLRRSKLRQLLSEELDVRYEKRLANVSFAADGKSVMAHFTDGTSATGSILVGADGSRSTTRQCLLGPELGKINRIPYCATFIECRYPKEQALFLRSFHSLYLATAHPDNFMGFFATQSIEDPDDPTTWTFKFYISWRSSLEEQEATAHWTDAQRLAQAKDFAKKFCDPWKSAYEWAPDNAGVWYMGMTEWDPGHEGHRWDNHHGLITLVGDAAHPMTYQRGQGLNHSLTDAGNLRDALVKIQQGADRKQAIIDFEEEMIKRAGDEVRSCTLNTALLHDWEKVKNSPFYSKGMAKNH</sequence>
<keyword evidence="4" id="KW-0560">Oxidoreductase</keyword>
<name>A0ABR3RHI8_9PLEO</name>
<dbReference type="Proteomes" id="UP001521785">
    <property type="component" value="Unassembled WGS sequence"/>
</dbReference>
<dbReference type="PRINTS" id="PR00420">
    <property type="entry name" value="RNGMNOXGNASE"/>
</dbReference>
<evidence type="ECO:0000313" key="9">
    <source>
        <dbReference type="Proteomes" id="UP001521785"/>
    </source>
</evidence>
<dbReference type="EMBL" id="JAKJXO020000006">
    <property type="protein sequence ID" value="KAL1603658.1"/>
    <property type="molecule type" value="Genomic_DNA"/>
</dbReference>
<accession>A0ABR3RHI8</accession>
<dbReference type="Gene3D" id="3.50.50.60">
    <property type="entry name" value="FAD/NAD(P)-binding domain"/>
    <property type="match status" value="1"/>
</dbReference>
<evidence type="ECO:0000259" key="7">
    <source>
        <dbReference type="Pfam" id="PF01494"/>
    </source>
</evidence>
<comment type="caution">
    <text evidence="8">The sequence shown here is derived from an EMBL/GenBank/DDBJ whole genome shotgun (WGS) entry which is preliminary data.</text>
</comment>
<dbReference type="PANTHER" id="PTHR47178:SF3">
    <property type="entry name" value="FAD-BINDING DOMAIN-CONTAINING PROTEIN"/>
    <property type="match status" value="1"/>
</dbReference>
<gene>
    <name evidence="8" type="ORF">SLS60_005246</name>
</gene>
<evidence type="ECO:0000259" key="6">
    <source>
        <dbReference type="Pfam" id="PF00890"/>
    </source>
</evidence>
<evidence type="ECO:0000256" key="2">
    <source>
        <dbReference type="ARBA" id="ARBA00022630"/>
    </source>
</evidence>
<evidence type="ECO:0000256" key="5">
    <source>
        <dbReference type="ARBA" id="ARBA00023033"/>
    </source>
</evidence>
<feature type="domain" description="FAD-dependent oxidoreductase 2 FAD-binding" evidence="6">
    <location>
        <begin position="14"/>
        <end position="65"/>
    </location>
</feature>
<dbReference type="Pfam" id="PF00890">
    <property type="entry name" value="FAD_binding_2"/>
    <property type="match status" value="1"/>
</dbReference>
<dbReference type="Pfam" id="PF01494">
    <property type="entry name" value="FAD_binding_3"/>
    <property type="match status" value="1"/>
</dbReference>
<keyword evidence="9" id="KW-1185">Reference proteome</keyword>